<accession>Q5JQW5</accession>
<reference evidence="3" key="2">
    <citation type="journal article" date="2008" name="Nucleic Acids Res.">
        <title>The rice annotation project database (RAP-DB): 2008 update.</title>
        <authorList>
            <consortium name="The rice annotation project (RAP)"/>
        </authorList>
    </citation>
    <scope>GENOME REANNOTATION</scope>
    <source>
        <strain evidence="3">cv. Nipponbare</strain>
    </source>
</reference>
<organism evidence="2 3">
    <name type="scientific">Oryza sativa subsp. japonica</name>
    <name type="common">Rice</name>
    <dbReference type="NCBI Taxonomy" id="39947"/>
    <lineage>
        <taxon>Eukaryota</taxon>
        <taxon>Viridiplantae</taxon>
        <taxon>Streptophyta</taxon>
        <taxon>Embryophyta</taxon>
        <taxon>Tracheophyta</taxon>
        <taxon>Spermatophyta</taxon>
        <taxon>Magnoliopsida</taxon>
        <taxon>Liliopsida</taxon>
        <taxon>Poales</taxon>
        <taxon>Poaceae</taxon>
        <taxon>BOP clade</taxon>
        <taxon>Oryzoideae</taxon>
        <taxon>Oryzeae</taxon>
        <taxon>Oryzinae</taxon>
        <taxon>Oryza</taxon>
        <taxon>Oryza sativa</taxon>
    </lineage>
</organism>
<dbReference type="EMBL" id="AL606650">
    <property type="protein sequence ID" value="CAE04695.1"/>
    <property type="molecule type" value="Genomic_DNA"/>
</dbReference>
<dbReference type="Proteomes" id="UP000000763">
    <property type="component" value="Chromosome 4"/>
</dbReference>
<sequence>MSECHPTATPVDARAKLSASDGAPVKDPTEYRSLAGTLQYLTLTRPELAYAVHCPDSRRSTSGYYVFLGDNPISWSSKRQTTVSRSSAEAEYRAVAHAVAECCWLRQLLQELHAPIASATVVYGDNVSAVYMTANPVHHRRTKHIEIDIHFVREKVALRQVHVLHVPSSHQFTDIMTKGLLVQLFTDFRSNLCIRDPPVVTAGGH</sequence>
<gene>
    <name evidence="2" type="ORF">OSJNBb0015D13.14</name>
</gene>
<dbReference type="InterPro" id="IPR043502">
    <property type="entry name" value="DNA/RNA_pol_sf"/>
</dbReference>
<name>Q5JQW5_ORYSJ</name>
<dbReference type="PANTHER" id="PTHR11439:SF524">
    <property type="entry name" value="RNA-DIRECTED DNA POLYMERASE, PROTEIN KINASE RLK-PELLE-DLSV FAMILY"/>
    <property type="match status" value="1"/>
</dbReference>
<protein>
    <submittedName>
        <fullName evidence="2">OSJNBb0015D13.14 protein</fullName>
    </submittedName>
</protein>
<dbReference type="AlphaFoldDB" id="Q5JQW5"/>
<dbReference type="PANTHER" id="PTHR11439">
    <property type="entry name" value="GAG-POL-RELATED RETROTRANSPOSON"/>
    <property type="match status" value="1"/>
</dbReference>
<evidence type="ECO:0000313" key="2">
    <source>
        <dbReference type="EMBL" id="CAE04695.1"/>
    </source>
</evidence>
<dbReference type="SUPFAM" id="SSF56672">
    <property type="entry name" value="DNA/RNA polymerases"/>
    <property type="match status" value="1"/>
</dbReference>
<proteinExistence type="predicted"/>
<evidence type="ECO:0000256" key="1">
    <source>
        <dbReference type="SAM" id="MobiDB-lite"/>
    </source>
</evidence>
<dbReference type="CDD" id="cd09272">
    <property type="entry name" value="RNase_HI_RT_Ty1"/>
    <property type="match status" value="1"/>
</dbReference>
<reference evidence="3" key="1">
    <citation type="journal article" date="2005" name="Nature">
        <title>The map-based sequence of the rice genome.</title>
        <authorList>
            <consortium name="International rice genome sequencing project (IRGSP)"/>
            <person name="Matsumoto T."/>
            <person name="Wu J."/>
            <person name="Kanamori H."/>
            <person name="Katayose Y."/>
            <person name="Fujisawa M."/>
            <person name="Namiki N."/>
            <person name="Mizuno H."/>
            <person name="Yamamoto K."/>
            <person name="Antonio B.A."/>
            <person name="Baba T."/>
            <person name="Sakata K."/>
            <person name="Nagamura Y."/>
            <person name="Aoki H."/>
            <person name="Arikawa K."/>
            <person name="Arita K."/>
            <person name="Bito T."/>
            <person name="Chiden Y."/>
            <person name="Fujitsuka N."/>
            <person name="Fukunaka R."/>
            <person name="Hamada M."/>
            <person name="Harada C."/>
            <person name="Hayashi A."/>
            <person name="Hijishita S."/>
            <person name="Honda M."/>
            <person name="Hosokawa S."/>
            <person name="Ichikawa Y."/>
            <person name="Idonuma A."/>
            <person name="Iijima M."/>
            <person name="Ikeda M."/>
            <person name="Ikeno M."/>
            <person name="Ito K."/>
            <person name="Ito S."/>
            <person name="Ito T."/>
            <person name="Ito Y."/>
            <person name="Ito Y."/>
            <person name="Iwabuchi A."/>
            <person name="Kamiya K."/>
            <person name="Karasawa W."/>
            <person name="Kurita K."/>
            <person name="Katagiri S."/>
            <person name="Kikuta A."/>
            <person name="Kobayashi H."/>
            <person name="Kobayashi N."/>
            <person name="Machita K."/>
            <person name="Maehara T."/>
            <person name="Masukawa M."/>
            <person name="Mizubayashi T."/>
            <person name="Mukai Y."/>
            <person name="Nagasaki H."/>
            <person name="Nagata Y."/>
            <person name="Naito S."/>
            <person name="Nakashima M."/>
            <person name="Nakama Y."/>
            <person name="Nakamichi Y."/>
            <person name="Nakamura M."/>
            <person name="Meguro A."/>
            <person name="Negishi M."/>
            <person name="Ohta I."/>
            <person name="Ohta T."/>
            <person name="Okamoto M."/>
            <person name="Ono N."/>
            <person name="Saji S."/>
            <person name="Sakaguchi M."/>
            <person name="Sakai K."/>
            <person name="Shibata M."/>
            <person name="Shimokawa T."/>
            <person name="Song J."/>
            <person name="Takazaki Y."/>
            <person name="Terasawa K."/>
            <person name="Tsugane M."/>
            <person name="Tsuji K."/>
            <person name="Ueda S."/>
            <person name="Waki K."/>
            <person name="Yamagata H."/>
            <person name="Yamamoto M."/>
            <person name="Yamamoto S."/>
            <person name="Yamane H."/>
            <person name="Yoshiki S."/>
            <person name="Yoshihara R."/>
            <person name="Yukawa K."/>
            <person name="Zhong H."/>
            <person name="Yano M."/>
            <person name="Yuan Q."/>
            <person name="Ouyang S."/>
            <person name="Liu J."/>
            <person name="Jones K.M."/>
            <person name="Gansberger K."/>
            <person name="Moffat K."/>
            <person name="Hill J."/>
            <person name="Bera J."/>
            <person name="Fadrosh D."/>
            <person name="Jin S."/>
            <person name="Johri S."/>
            <person name="Kim M."/>
            <person name="Overton L."/>
            <person name="Reardon M."/>
            <person name="Tsitrin T."/>
            <person name="Vuong H."/>
            <person name="Weaver B."/>
            <person name="Ciecko A."/>
            <person name="Tallon L."/>
            <person name="Jackson J."/>
            <person name="Pai G."/>
            <person name="Aken S.V."/>
            <person name="Utterback T."/>
            <person name="Reidmuller S."/>
            <person name="Feldblyum T."/>
            <person name="Hsiao J."/>
            <person name="Zismann V."/>
            <person name="Iobst S."/>
            <person name="de Vazeille A.R."/>
            <person name="Buell C.R."/>
            <person name="Ying K."/>
            <person name="Li Y."/>
            <person name="Lu T."/>
            <person name="Huang Y."/>
            <person name="Zhao Q."/>
            <person name="Feng Q."/>
            <person name="Zhang L."/>
            <person name="Zhu J."/>
            <person name="Weng Q."/>
            <person name="Mu J."/>
            <person name="Lu Y."/>
            <person name="Fan D."/>
            <person name="Liu Y."/>
            <person name="Guan J."/>
            <person name="Zhang Y."/>
            <person name="Yu S."/>
            <person name="Liu X."/>
            <person name="Zhang Y."/>
            <person name="Hong G."/>
            <person name="Han B."/>
            <person name="Choisne N."/>
            <person name="Demange N."/>
            <person name="Orjeda G."/>
            <person name="Samain S."/>
            <person name="Cattolico L."/>
            <person name="Pelletier E."/>
            <person name="Couloux A."/>
            <person name="Segurens B."/>
            <person name="Wincker P."/>
            <person name="D'Hont A."/>
            <person name="Scarpelli C."/>
            <person name="Weissenbach J."/>
            <person name="Salanoubat M."/>
            <person name="Quetier F."/>
            <person name="Yu Y."/>
            <person name="Kim H.R."/>
            <person name="Rambo T."/>
            <person name="Currie J."/>
            <person name="Collura K."/>
            <person name="Luo M."/>
            <person name="Yang T."/>
            <person name="Ammiraju J.S.S."/>
            <person name="Engler F."/>
            <person name="Soderlund C."/>
            <person name="Wing R.A."/>
            <person name="Palmer L.E."/>
            <person name="de la Bastide M."/>
            <person name="Spiegel L."/>
            <person name="Nascimento L."/>
            <person name="Zutavern T."/>
            <person name="O'Shaughnessy A."/>
            <person name="Dike S."/>
            <person name="Dedhia N."/>
            <person name="Preston R."/>
            <person name="Balija V."/>
            <person name="McCombie W.R."/>
            <person name="Chow T."/>
            <person name="Chen H."/>
            <person name="Chung M."/>
            <person name="Chen C."/>
            <person name="Shaw J."/>
            <person name="Wu H."/>
            <person name="Hsiao K."/>
            <person name="Chao Y."/>
            <person name="Chu M."/>
            <person name="Cheng C."/>
            <person name="Hour A."/>
            <person name="Lee P."/>
            <person name="Lin S."/>
            <person name="Lin Y."/>
            <person name="Liou J."/>
            <person name="Liu S."/>
            <person name="Hsing Y."/>
            <person name="Raghuvanshi S."/>
            <person name="Mohanty A."/>
            <person name="Bharti A.K."/>
            <person name="Gaur A."/>
            <person name="Gupta V."/>
            <person name="Kumar D."/>
            <person name="Ravi V."/>
            <person name="Vij S."/>
            <person name="Kapur A."/>
            <person name="Khurana P."/>
            <person name="Khurana P."/>
            <person name="Khurana J.P."/>
            <person name="Tyagi A.K."/>
            <person name="Gaikwad K."/>
            <person name="Singh A."/>
            <person name="Dalal V."/>
            <person name="Srivastava S."/>
            <person name="Dixit A."/>
            <person name="Pal A.K."/>
            <person name="Ghazi I.A."/>
            <person name="Yadav M."/>
            <person name="Pandit A."/>
            <person name="Bhargava A."/>
            <person name="Sureshbabu K."/>
            <person name="Batra K."/>
            <person name="Sharma T.R."/>
            <person name="Mohapatra T."/>
            <person name="Singh N.K."/>
            <person name="Messing J."/>
            <person name="Nelson A.B."/>
            <person name="Fuks G."/>
            <person name="Kavchok S."/>
            <person name="Keizer G."/>
            <person name="Linton E."/>
            <person name="Llaca V."/>
            <person name="Song R."/>
            <person name="Tanyolac B."/>
            <person name="Young S."/>
            <person name="Ho-Il K."/>
            <person name="Hahn J.H."/>
            <person name="Sangsakoo G."/>
            <person name="Vanavichit A."/>
            <person name="de Mattos Luiz.A.T."/>
            <person name="Zimmer P.D."/>
            <person name="Malone G."/>
            <person name="Dellagostin O."/>
            <person name="de Oliveira A.C."/>
            <person name="Bevan M."/>
            <person name="Bancroft I."/>
            <person name="Minx P."/>
            <person name="Cordum H."/>
            <person name="Wilson R."/>
            <person name="Cheng Z."/>
            <person name="Jin W."/>
            <person name="Jiang J."/>
            <person name="Leong S.A."/>
            <person name="Iwama H."/>
            <person name="Gojobori T."/>
            <person name="Itoh T."/>
            <person name="Niimura Y."/>
            <person name="Fujii Y."/>
            <person name="Habara T."/>
            <person name="Sakai H."/>
            <person name="Sato Y."/>
            <person name="Wilson G."/>
            <person name="Kumar K."/>
            <person name="McCouch S."/>
            <person name="Juretic N."/>
            <person name="Hoen D."/>
            <person name="Wright S."/>
            <person name="Bruskiewich R."/>
            <person name="Bureau T."/>
            <person name="Miyao A."/>
            <person name="Hirochika H."/>
            <person name="Nishikawa T."/>
            <person name="Kadowaki K."/>
            <person name="Sugiura M."/>
            <person name="Burr B."/>
            <person name="Sasaki T."/>
        </authorList>
    </citation>
    <scope>NUCLEOTIDE SEQUENCE [LARGE SCALE GENOMIC DNA]</scope>
    <source>
        <strain evidence="3">cv. Nipponbare</strain>
    </source>
</reference>
<feature type="region of interest" description="Disordered" evidence="1">
    <location>
        <begin position="1"/>
        <end position="25"/>
    </location>
</feature>
<evidence type="ECO:0000313" key="3">
    <source>
        <dbReference type="Proteomes" id="UP000000763"/>
    </source>
</evidence>